<dbReference type="Pfam" id="PF00620">
    <property type="entry name" value="RhoGAP"/>
    <property type="match status" value="1"/>
</dbReference>
<evidence type="ECO:0000259" key="2">
    <source>
        <dbReference type="PROSITE" id="PS50191"/>
    </source>
</evidence>
<evidence type="ECO:0000259" key="3">
    <source>
        <dbReference type="PROSITE" id="PS50238"/>
    </source>
</evidence>
<evidence type="ECO:0000256" key="1">
    <source>
        <dbReference type="SAM" id="MobiDB-lite"/>
    </source>
</evidence>
<dbReference type="SMART" id="SM00324">
    <property type="entry name" value="RhoGAP"/>
    <property type="match status" value="1"/>
</dbReference>
<dbReference type="GO" id="GO:0005096">
    <property type="term" value="F:GTPase activator activity"/>
    <property type="evidence" value="ECO:0007669"/>
    <property type="project" value="TreeGrafter"/>
</dbReference>
<dbReference type="AlphaFoldDB" id="A0A7M5WWG3"/>
<dbReference type="InterPro" id="IPR001251">
    <property type="entry name" value="CRAL-TRIO_dom"/>
</dbReference>
<feature type="compositionally biased region" description="Acidic residues" evidence="1">
    <location>
        <begin position="17"/>
        <end position="32"/>
    </location>
</feature>
<proteinExistence type="predicted"/>
<feature type="region of interest" description="Disordered" evidence="1">
    <location>
        <begin position="1"/>
        <end position="82"/>
    </location>
</feature>
<feature type="domain" description="Rho-GAP" evidence="3">
    <location>
        <begin position="274"/>
        <end position="459"/>
    </location>
</feature>
<dbReference type="EnsemblMetazoa" id="CLYHEMT014240.1">
    <property type="protein sequence ID" value="CLYHEMP014240.1"/>
    <property type="gene ID" value="CLYHEMG014240"/>
</dbReference>
<dbReference type="GO" id="GO:2001136">
    <property type="term" value="P:negative regulation of endocytic recycling"/>
    <property type="evidence" value="ECO:0007669"/>
    <property type="project" value="TreeGrafter"/>
</dbReference>
<feature type="compositionally biased region" description="Low complexity" evidence="1">
    <location>
        <begin position="50"/>
        <end position="59"/>
    </location>
</feature>
<dbReference type="GO" id="GO:0007264">
    <property type="term" value="P:small GTPase-mediated signal transduction"/>
    <property type="evidence" value="ECO:0007669"/>
    <property type="project" value="TreeGrafter"/>
</dbReference>
<dbReference type="Gene3D" id="1.10.555.10">
    <property type="entry name" value="Rho GTPase activation protein"/>
    <property type="match status" value="1"/>
</dbReference>
<dbReference type="InterPro" id="IPR000198">
    <property type="entry name" value="RhoGAP_dom"/>
</dbReference>
<sequence length="464" mass="53357">MEDTDSSGDHRRSGMLLDEDFNVYEEQKETDEELSKAALQEIAAGDTTGSAPTSPTSQPEESKEKPERPPVPIRVSSRQPDPNVLSVEQLEKEYADIARYKIFQLAGDDLTGRPVIAFSACRLPVRNLIDHQKLFNFLKLMLDQYVENDYTIVYFHYGLNSQNKPSLKWLLNIYRELERKYRKNLKALYIVHPSNFIKIIFNMFYPLISTKFGRKINNIKKLDELAPHIRLDQLDIPKEVRDHDEKITVRMKPSNNSSIFHTKLETPKTQVFGISLKTLKERTGEDIPEVVRSTVQFIEQNALDVEGIFRRSPHANSVKDVSQKYNHGEQVTFSSDEVHLPAAILKKFLRELPDPLLTFELYDQVMDACSLPEEERLSFTQDMMKNSMAEENRIILSYLMHFLQKVVDHSSANRMTSGSLAIVFGPNILWSRSEASTLTSMSKVNSFCKYLIDNTHLIFDESVA</sequence>
<dbReference type="Proteomes" id="UP000594262">
    <property type="component" value="Unplaced"/>
</dbReference>
<dbReference type="SUPFAM" id="SSF52087">
    <property type="entry name" value="CRAL/TRIO domain"/>
    <property type="match status" value="1"/>
</dbReference>
<dbReference type="InterPro" id="IPR036865">
    <property type="entry name" value="CRAL-TRIO_dom_sf"/>
</dbReference>
<dbReference type="GO" id="GO:0005737">
    <property type="term" value="C:cytoplasm"/>
    <property type="evidence" value="ECO:0007669"/>
    <property type="project" value="TreeGrafter"/>
</dbReference>
<evidence type="ECO:0000313" key="5">
    <source>
        <dbReference type="Proteomes" id="UP000594262"/>
    </source>
</evidence>
<dbReference type="SMART" id="SM00516">
    <property type="entry name" value="SEC14"/>
    <property type="match status" value="1"/>
</dbReference>
<dbReference type="PROSITE" id="PS50238">
    <property type="entry name" value="RHOGAP"/>
    <property type="match status" value="1"/>
</dbReference>
<dbReference type="PANTHER" id="PTHR45808:SF2">
    <property type="entry name" value="RHO GTPASE-ACTIVATING PROTEIN 68F"/>
    <property type="match status" value="1"/>
</dbReference>
<dbReference type="InterPro" id="IPR008936">
    <property type="entry name" value="Rho_GTPase_activation_prot"/>
</dbReference>
<evidence type="ECO:0008006" key="6">
    <source>
        <dbReference type="Google" id="ProtNLM"/>
    </source>
</evidence>
<dbReference type="Pfam" id="PF13716">
    <property type="entry name" value="CRAL_TRIO_2"/>
    <property type="match status" value="1"/>
</dbReference>
<dbReference type="RefSeq" id="XP_066928959.1">
    <property type="nucleotide sequence ID" value="XM_067072858.1"/>
</dbReference>
<name>A0A7M5WWG3_9CNID</name>
<reference evidence="4" key="1">
    <citation type="submission" date="2021-01" db="UniProtKB">
        <authorList>
            <consortium name="EnsemblMetazoa"/>
        </authorList>
    </citation>
    <scope>IDENTIFICATION</scope>
</reference>
<dbReference type="PROSITE" id="PS50191">
    <property type="entry name" value="CRAL_TRIO"/>
    <property type="match status" value="1"/>
</dbReference>
<dbReference type="OrthoDB" id="19923at2759"/>
<protein>
    <recommendedName>
        <fullName evidence="6">Rho GTPase activating protein</fullName>
    </recommendedName>
</protein>
<keyword evidence="5" id="KW-1185">Reference proteome</keyword>
<feature type="domain" description="CRAL-TRIO" evidence="2">
    <location>
        <begin position="93"/>
        <end position="248"/>
    </location>
</feature>
<dbReference type="PANTHER" id="PTHR45808">
    <property type="entry name" value="RHO GTPASE-ACTIVATING PROTEIN 68F"/>
    <property type="match status" value="1"/>
</dbReference>
<evidence type="ECO:0000313" key="4">
    <source>
        <dbReference type="EnsemblMetazoa" id="CLYHEMP014240.1"/>
    </source>
</evidence>
<dbReference type="CDD" id="cd00170">
    <property type="entry name" value="SEC14"/>
    <property type="match status" value="1"/>
</dbReference>
<organism evidence="4 5">
    <name type="scientific">Clytia hemisphaerica</name>
    <dbReference type="NCBI Taxonomy" id="252671"/>
    <lineage>
        <taxon>Eukaryota</taxon>
        <taxon>Metazoa</taxon>
        <taxon>Cnidaria</taxon>
        <taxon>Hydrozoa</taxon>
        <taxon>Hydroidolina</taxon>
        <taxon>Leptothecata</taxon>
        <taxon>Obeliida</taxon>
        <taxon>Clytiidae</taxon>
        <taxon>Clytia</taxon>
    </lineage>
</organism>
<dbReference type="GeneID" id="136816516"/>
<accession>A0A7M5WWG3</accession>
<dbReference type="SUPFAM" id="SSF48350">
    <property type="entry name" value="GTPase activation domain, GAP"/>
    <property type="match status" value="1"/>
</dbReference>
<dbReference type="Gene3D" id="3.40.525.10">
    <property type="entry name" value="CRAL-TRIO lipid binding domain"/>
    <property type="match status" value="1"/>
</dbReference>